<evidence type="ECO:0000256" key="3">
    <source>
        <dbReference type="ARBA" id="ARBA00022692"/>
    </source>
</evidence>
<dbReference type="InterPro" id="IPR014756">
    <property type="entry name" value="Ig_E-set"/>
</dbReference>
<dbReference type="PANTHER" id="PTHR34820:SF4">
    <property type="entry name" value="INNER MEMBRANE PROTEIN YEBZ"/>
    <property type="match status" value="1"/>
</dbReference>
<dbReference type="GO" id="GO:0042597">
    <property type="term" value="C:periplasmic space"/>
    <property type="evidence" value="ECO:0007669"/>
    <property type="project" value="InterPro"/>
</dbReference>
<comment type="subcellular location">
    <subcellularLocation>
        <location evidence="1">Cell membrane</location>
        <topology evidence="1">Multi-pass membrane protein</topology>
    </subcellularLocation>
</comment>
<evidence type="ECO:0000256" key="6">
    <source>
        <dbReference type="ARBA" id="ARBA00022989"/>
    </source>
</evidence>
<dbReference type="Gene3D" id="2.60.40.1220">
    <property type="match status" value="1"/>
</dbReference>
<dbReference type="Pfam" id="PF04234">
    <property type="entry name" value="CopC"/>
    <property type="match status" value="1"/>
</dbReference>
<evidence type="ECO:0000259" key="10">
    <source>
        <dbReference type="Pfam" id="PF04234"/>
    </source>
</evidence>
<feature type="transmembrane region" description="Helical" evidence="9">
    <location>
        <begin position="242"/>
        <end position="266"/>
    </location>
</feature>
<evidence type="ECO:0000256" key="5">
    <source>
        <dbReference type="ARBA" id="ARBA00022729"/>
    </source>
</evidence>
<name>A0A5P6PF19_9BRAD</name>
<dbReference type="SUPFAM" id="SSF81296">
    <property type="entry name" value="E set domains"/>
    <property type="match status" value="1"/>
</dbReference>
<keyword evidence="6 9" id="KW-1133">Transmembrane helix</keyword>
<evidence type="ECO:0000256" key="4">
    <source>
        <dbReference type="ARBA" id="ARBA00022723"/>
    </source>
</evidence>
<evidence type="ECO:0000256" key="7">
    <source>
        <dbReference type="ARBA" id="ARBA00023008"/>
    </source>
</evidence>
<feature type="domain" description="Copper resistance protein D" evidence="11">
    <location>
        <begin position="337"/>
        <end position="435"/>
    </location>
</feature>
<dbReference type="GO" id="GO:0006825">
    <property type="term" value="P:copper ion transport"/>
    <property type="evidence" value="ECO:0007669"/>
    <property type="project" value="InterPro"/>
</dbReference>
<dbReference type="InterPro" id="IPR007348">
    <property type="entry name" value="CopC_dom"/>
</dbReference>
<evidence type="ECO:0000256" key="1">
    <source>
        <dbReference type="ARBA" id="ARBA00004651"/>
    </source>
</evidence>
<dbReference type="Pfam" id="PF05425">
    <property type="entry name" value="CopD"/>
    <property type="match status" value="1"/>
</dbReference>
<dbReference type="OrthoDB" id="8374223at2"/>
<evidence type="ECO:0000256" key="9">
    <source>
        <dbReference type="SAM" id="Phobius"/>
    </source>
</evidence>
<dbReference type="InterPro" id="IPR008457">
    <property type="entry name" value="Cu-R_CopD_dom"/>
</dbReference>
<dbReference type="Proteomes" id="UP000325641">
    <property type="component" value="Chromosome"/>
</dbReference>
<evidence type="ECO:0000259" key="11">
    <source>
        <dbReference type="Pfam" id="PF05425"/>
    </source>
</evidence>
<protein>
    <submittedName>
        <fullName evidence="12">Copper-binding protein</fullName>
    </submittedName>
</protein>
<evidence type="ECO:0000313" key="12">
    <source>
        <dbReference type="EMBL" id="QFI76494.1"/>
    </source>
</evidence>
<feature type="transmembrane region" description="Helical" evidence="9">
    <location>
        <begin position="203"/>
        <end position="222"/>
    </location>
</feature>
<dbReference type="EMBL" id="CP044543">
    <property type="protein sequence ID" value="QFI76494.1"/>
    <property type="molecule type" value="Genomic_DNA"/>
</dbReference>
<reference evidence="13" key="1">
    <citation type="submission" date="2019-10" db="EMBL/GenBank/DDBJ databases">
        <title>Complete Genome Sequence of Bradyrhizobium betae type strain PL7HG1T.</title>
        <authorList>
            <person name="Bromfield E.S.P."/>
            <person name="Cloutier S."/>
        </authorList>
    </citation>
    <scope>NUCLEOTIDE SEQUENCE [LARGE SCALE GENOMIC DNA]</scope>
    <source>
        <strain evidence="13">PL7HG1</strain>
    </source>
</reference>
<dbReference type="InterPro" id="IPR032694">
    <property type="entry name" value="CopC/D"/>
</dbReference>
<dbReference type="GO" id="GO:0005507">
    <property type="term" value="F:copper ion binding"/>
    <property type="evidence" value="ECO:0007669"/>
    <property type="project" value="InterPro"/>
</dbReference>
<keyword evidence="8 9" id="KW-0472">Membrane</keyword>
<organism evidence="12 13">
    <name type="scientific">Bradyrhizobium betae</name>
    <dbReference type="NCBI Taxonomy" id="244734"/>
    <lineage>
        <taxon>Bacteria</taxon>
        <taxon>Pseudomonadati</taxon>
        <taxon>Pseudomonadota</taxon>
        <taxon>Alphaproteobacteria</taxon>
        <taxon>Hyphomicrobiales</taxon>
        <taxon>Nitrobacteraceae</taxon>
        <taxon>Bradyrhizobium</taxon>
    </lineage>
</organism>
<accession>A0A5P6PF19</accession>
<evidence type="ECO:0000256" key="2">
    <source>
        <dbReference type="ARBA" id="ARBA00022475"/>
    </source>
</evidence>
<feature type="transmembrane region" description="Helical" evidence="9">
    <location>
        <begin position="273"/>
        <end position="294"/>
    </location>
</feature>
<feature type="domain" description="CopC" evidence="10">
    <location>
        <begin position="59"/>
        <end position="150"/>
    </location>
</feature>
<dbReference type="GO" id="GO:0005886">
    <property type="term" value="C:plasma membrane"/>
    <property type="evidence" value="ECO:0007669"/>
    <property type="project" value="UniProtKB-SubCell"/>
</dbReference>
<dbReference type="InterPro" id="IPR014755">
    <property type="entry name" value="Cu-Rt/internalin_Ig-like"/>
</dbReference>
<dbReference type="AlphaFoldDB" id="A0A5P6PF19"/>
<keyword evidence="7" id="KW-0186">Copper</keyword>
<dbReference type="PANTHER" id="PTHR34820">
    <property type="entry name" value="INNER MEMBRANE PROTEIN YEBZ"/>
    <property type="match status" value="1"/>
</dbReference>
<keyword evidence="5" id="KW-0732">Signal</keyword>
<feature type="transmembrane region" description="Helical" evidence="9">
    <location>
        <begin position="168"/>
        <end position="191"/>
    </location>
</feature>
<feature type="transmembrane region" description="Helical" evidence="9">
    <location>
        <begin position="344"/>
        <end position="364"/>
    </location>
</feature>
<keyword evidence="3 9" id="KW-0812">Transmembrane</keyword>
<keyword evidence="2" id="KW-1003">Cell membrane</keyword>
<dbReference type="GO" id="GO:0046688">
    <property type="term" value="P:response to copper ion"/>
    <property type="evidence" value="ECO:0007669"/>
    <property type="project" value="InterPro"/>
</dbReference>
<evidence type="ECO:0000313" key="13">
    <source>
        <dbReference type="Proteomes" id="UP000325641"/>
    </source>
</evidence>
<proteinExistence type="predicted"/>
<feature type="transmembrane region" description="Helical" evidence="9">
    <location>
        <begin position="376"/>
        <end position="398"/>
    </location>
</feature>
<feature type="transmembrane region" description="Helical" evidence="9">
    <location>
        <begin position="418"/>
        <end position="437"/>
    </location>
</feature>
<keyword evidence="4" id="KW-0479">Metal-binding</keyword>
<dbReference type="KEGG" id="bbet:F8237_31335"/>
<evidence type="ECO:0000256" key="8">
    <source>
        <dbReference type="ARBA" id="ARBA00023136"/>
    </source>
</evidence>
<sequence>MRDRRQPLDRDPRGGRKAFARRQFAGARPEAVAKALMRLLAALATLLLVVGVATGVWAHAALVSVEPASGSMLASAPKAVELRFNEVVTSGAIRLIDGAGRARDDARVSASGETISVAMPPDLPQGTAVLSYRVISQDGHPIAGSVIFSIGMPTGTQPPANADGGLNALIWLARIGLYLGLFVGVGGVFFARWIAWAMTGMTVLRVSLVIGLPCAVASLGLLGLDLLGLPLAALATAAPWKVAFATSAGPALLVAMAAMLCALLALRGAWYARALAIVALVCVGLSLAMTGHAATAPPEALTRPAIFLHVLGVTIWIGALAPLATLLSRPSAETLPVVNRFSRIAALAVGVLAVTGLALAFVQLEKPSALVETRYGLILSVKLVLVILLLGLAALNRFRLTPALARDGKAATTLKRSILLECAIALAIFAVVAGWRFTPPPRTIIPETPLAIHIHGDKAMFQVLVSPGKAGVDDFVLQLMTGEGALLKASEVTLTLSLPERGVEPMERDASLGPDGYWHVRKVDLPFAGRWHVRIDALVSDFEKITLEDELEVGAP</sequence>
<feature type="transmembrane region" description="Helical" evidence="9">
    <location>
        <begin position="306"/>
        <end position="324"/>
    </location>
</feature>
<gene>
    <name evidence="12" type="ORF">F8237_31335</name>
</gene>